<reference evidence="3" key="1">
    <citation type="submission" date="2021-01" db="EMBL/GenBank/DDBJ databases">
        <authorList>
            <person name="Kaushik A."/>
        </authorList>
    </citation>
    <scope>NUCLEOTIDE SEQUENCE</scope>
    <source>
        <strain evidence="3">AG6-10EEA</strain>
    </source>
</reference>
<evidence type="ECO:0000313" key="3">
    <source>
        <dbReference type="EMBL" id="CAE6464196.1"/>
    </source>
</evidence>
<feature type="region of interest" description="Disordered" evidence="1">
    <location>
        <begin position="1"/>
        <end position="38"/>
    </location>
</feature>
<dbReference type="PANTHER" id="PTHR38046">
    <property type="entry name" value="CRYPTIC LOCI REGULATOR 2"/>
    <property type="match status" value="1"/>
</dbReference>
<protein>
    <recommendedName>
        <fullName evidence="2">Cryptic loci regulator 2 N-terminal domain-containing protein</fullName>
    </recommendedName>
</protein>
<dbReference type="PANTHER" id="PTHR38046:SF1">
    <property type="entry name" value="CRYPTIC LOCI REGULATOR 2"/>
    <property type="match status" value="1"/>
</dbReference>
<sequence length="212" mass="23514">MDTSSRDPSILSISSGDPTGVIMISSSDASSRHSTPQLPTAATLGPIPNAPFHLVNGNIISWATSDGTNPPVVPTDLYNGSYDPVLPHDDRYQKYLEQVGTYVAKRVFGYTGTPYFMDGLPTGYSLYCHHSQPKSNDKPRTDLYLYGPKRIGQKTKMFRSPNEFTMHAVWLMGGGSNNPSLCKCIRCGTLNSQIDINNRYKLKGKRHKKHHH</sequence>
<dbReference type="GO" id="GO:0033553">
    <property type="term" value="C:rDNA heterochromatin"/>
    <property type="evidence" value="ECO:0007669"/>
    <property type="project" value="TreeGrafter"/>
</dbReference>
<dbReference type="GO" id="GO:0070824">
    <property type="term" value="C:SHREC complex"/>
    <property type="evidence" value="ECO:0007669"/>
    <property type="project" value="InterPro"/>
</dbReference>
<name>A0A8H3GT76_9AGAM</name>
<proteinExistence type="predicted"/>
<organism evidence="3 4">
    <name type="scientific">Rhizoctonia solani</name>
    <dbReference type="NCBI Taxonomy" id="456999"/>
    <lineage>
        <taxon>Eukaryota</taxon>
        <taxon>Fungi</taxon>
        <taxon>Dikarya</taxon>
        <taxon>Basidiomycota</taxon>
        <taxon>Agaricomycotina</taxon>
        <taxon>Agaricomycetes</taxon>
        <taxon>Cantharellales</taxon>
        <taxon>Ceratobasidiaceae</taxon>
        <taxon>Rhizoctonia</taxon>
    </lineage>
</organism>
<dbReference type="InterPro" id="IPR031915">
    <property type="entry name" value="Clr2_N"/>
</dbReference>
<dbReference type="InterPro" id="IPR038986">
    <property type="entry name" value="Clr2"/>
</dbReference>
<comment type="caution">
    <text evidence="3">The sequence shown here is derived from an EMBL/GenBank/DDBJ whole genome shotgun (WGS) entry which is preliminary data.</text>
</comment>
<feature type="compositionally biased region" description="Low complexity" evidence="1">
    <location>
        <begin position="1"/>
        <end position="15"/>
    </location>
</feature>
<dbReference type="EMBL" id="CAJMXA010001564">
    <property type="protein sequence ID" value="CAE6464196.1"/>
    <property type="molecule type" value="Genomic_DNA"/>
</dbReference>
<feature type="compositionally biased region" description="Polar residues" evidence="1">
    <location>
        <begin position="24"/>
        <end position="38"/>
    </location>
</feature>
<dbReference type="Proteomes" id="UP000663853">
    <property type="component" value="Unassembled WGS sequence"/>
</dbReference>
<accession>A0A8H3GT76</accession>
<dbReference type="AlphaFoldDB" id="A0A8H3GT76"/>
<evidence type="ECO:0000259" key="2">
    <source>
        <dbReference type="Pfam" id="PF16761"/>
    </source>
</evidence>
<evidence type="ECO:0000256" key="1">
    <source>
        <dbReference type="SAM" id="MobiDB-lite"/>
    </source>
</evidence>
<gene>
    <name evidence="3" type="ORF">RDB_LOCUS65473</name>
</gene>
<evidence type="ECO:0000313" key="4">
    <source>
        <dbReference type="Proteomes" id="UP000663853"/>
    </source>
</evidence>
<dbReference type="GO" id="GO:0031934">
    <property type="term" value="C:mating-type region heterochromatin"/>
    <property type="evidence" value="ECO:0007669"/>
    <property type="project" value="TreeGrafter"/>
</dbReference>
<feature type="domain" description="Cryptic loci regulator 2 N-terminal" evidence="2">
    <location>
        <begin position="115"/>
        <end position="187"/>
    </location>
</feature>
<dbReference type="Pfam" id="PF16761">
    <property type="entry name" value="Clr2_transil"/>
    <property type="match status" value="1"/>
</dbReference>
<dbReference type="GO" id="GO:0030466">
    <property type="term" value="P:silent mating-type cassette heterochromatin formation"/>
    <property type="evidence" value="ECO:0007669"/>
    <property type="project" value="TreeGrafter"/>
</dbReference>